<evidence type="ECO:0000313" key="2">
    <source>
        <dbReference type="EMBL" id="ETW77506.1"/>
    </source>
</evidence>
<dbReference type="InParanoid" id="W4JX95"/>
<organism evidence="2 3">
    <name type="scientific">Heterobasidion irregulare (strain TC 32-1)</name>
    <dbReference type="NCBI Taxonomy" id="747525"/>
    <lineage>
        <taxon>Eukaryota</taxon>
        <taxon>Fungi</taxon>
        <taxon>Dikarya</taxon>
        <taxon>Basidiomycota</taxon>
        <taxon>Agaricomycotina</taxon>
        <taxon>Agaricomycetes</taxon>
        <taxon>Russulales</taxon>
        <taxon>Bondarzewiaceae</taxon>
        <taxon>Heterobasidion</taxon>
        <taxon>Heterobasidion annosum species complex</taxon>
    </lineage>
</organism>
<dbReference type="EMBL" id="KI925463">
    <property type="protein sequence ID" value="ETW77506.1"/>
    <property type="molecule type" value="Genomic_DNA"/>
</dbReference>
<dbReference type="RefSeq" id="XP_009551002.1">
    <property type="nucleotide sequence ID" value="XM_009552707.1"/>
</dbReference>
<evidence type="ECO:0008006" key="4">
    <source>
        <dbReference type="Google" id="ProtNLM"/>
    </source>
</evidence>
<dbReference type="OrthoDB" id="2823464at2759"/>
<reference evidence="2 3" key="1">
    <citation type="journal article" date="2012" name="New Phytol.">
        <title>Insight into trade-off between wood decay and parasitism from the genome of a fungal forest pathogen.</title>
        <authorList>
            <person name="Olson A."/>
            <person name="Aerts A."/>
            <person name="Asiegbu F."/>
            <person name="Belbahri L."/>
            <person name="Bouzid O."/>
            <person name="Broberg A."/>
            <person name="Canback B."/>
            <person name="Coutinho P.M."/>
            <person name="Cullen D."/>
            <person name="Dalman K."/>
            <person name="Deflorio G."/>
            <person name="van Diepen L.T."/>
            <person name="Dunand C."/>
            <person name="Duplessis S."/>
            <person name="Durling M."/>
            <person name="Gonthier P."/>
            <person name="Grimwood J."/>
            <person name="Fossdal C.G."/>
            <person name="Hansson D."/>
            <person name="Henrissat B."/>
            <person name="Hietala A."/>
            <person name="Himmelstrand K."/>
            <person name="Hoffmeister D."/>
            <person name="Hogberg N."/>
            <person name="James T.Y."/>
            <person name="Karlsson M."/>
            <person name="Kohler A."/>
            <person name="Kues U."/>
            <person name="Lee Y.H."/>
            <person name="Lin Y.C."/>
            <person name="Lind M."/>
            <person name="Lindquist E."/>
            <person name="Lombard V."/>
            <person name="Lucas S."/>
            <person name="Lunden K."/>
            <person name="Morin E."/>
            <person name="Murat C."/>
            <person name="Park J."/>
            <person name="Raffaello T."/>
            <person name="Rouze P."/>
            <person name="Salamov A."/>
            <person name="Schmutz J."/>
            <person name="Solheim H."/>
            <person name="Stahlberg J."/>
            <person name="Velez H."/>
            <person name="de Vries R.P."/>
            <person name="Wiebenga A."/>
            <person name="Woodward S."/>
            <person name="Yakovlev I."/>
            <person name="Garbelotto M."/>
            <person name="Martin F."/>
            <person name="Grigoriev I.V."/>
            <person name="Stenlid J."/>
        </authorList>
    </citation>
    <scope>NUCLEOTIDE SEQUENCE [LARGE SCALE GENOMIC DNA]</scope>
    <source>
        <strain evidence="2 3">TC 32-1</strain>
    </source>
</reference>
<accession>W4JX95</accession>
<keyword evidence="1" id="KW-0732">Signal</keyword>
<dbReference type="HOGENOM" id="CLU_024199_2_2_1"/>
<evidence type="ECO:0000313" key="3">
    <source>
        <dbReference type="Proteomes" id="UP000030671"/>
    </source>
</evidence>
<dbReference type="AlphaFoldDB" id="W4JX95"/>
<gene>
    <name evidence="2" type="ORF">HETIRDRAFT_327031</name>
</gene>
<name>W4JX95_HETIT</name>
<sequence>MWRNRLSFASCLRPELLARIFSVLAAIEVPGMPYKDLGWIKVSHVCSYRRQVALGDARLWTSVVLNNGEKWTQEIILRAKKTPLIIAEHSIDSEETMSVVRHVAFTHRLQLMDLQLGGADEMIASVMQVLTPPMPVLERVKLENTLQWDEEDLPRLPPDLFGLDAPRLQSAFFRGFIFPWSCSLWRNLSNLSISLPKGTQPLSLSEDDFFDGLANMQHLVSLHIDEYFPSSPQPALSTHMRRPVVNFSRLSHLVLEGSWPICIIVIGSIQIPKTSQVHLNFSEFSYNGFHDVLIPFLERHGGKSGDASPLRTLLIDRRSLYGRLYICGWTSVDAPDPGHIDRFYPPAHNPSLCLHSAHSPQQTHELYFPETLRTIVQTLYIQELSALSFELEVEFPKTYISTFQVLESARSLVYRSFIKGASILVCVVLSSKTITPESRGGQANGHKPDILFPKLQYLSLYSRALLTPLPLVKAELTDHQNQPIQSFIQRENMQAHVGKFDLNIWTDHDTLTKEWADQLESVVPVTVTQRGWGSSKQ</sequence>
<dbReference type="GeneID" id="20671287"/>
<feature type="signal peptide" evidence="1">
    <location>
        <begin position="1"/>
        <end position="18"/>
    </location>
</feature>
<dbReference type="KEGG" id="hir:HETIRDRAFT_327031"/>
<evidence type="ECO:0000256" key="1">
    <source>
        <dbReference type="SAM" id="SignalP"/>
    </source>
</evidence>
<proteinExistence type="predicted"/>
<feature type="chain" id="PRO_5004843938" description="F-box domain-containing protein" evidence="1">
    <location>
        <begin position="19"/>
        <end position="537"/>
    </location>
</feature>
<dbReference type="Proteomes" id="UP000030671">
    <property type="component" value="Unassembled WGS sequence"/>
</dbReference>
<protein>
    <recommendedName>
        <fullName evidence="4">F-box domain-containing protein</fullName>
    </recommendedName>
</protein>
<keyword evidence="3" id="KW-1185">Reference proteome</keyword>